<evidence type="ECO:0000259" key="1">
    <source>
        <dbReference type="Pfam" id="PF17667"/>
    </source>
</evidence>
<comment type="caution">
    <text evidence="2">The sequence shown here is derived from an EMBL/GenBank/DDBJ whole genome shotgun (WGS) entry which is preliminary data.</text>
</comment>
<dbReference type="Pfam" id="PF17667">
    <property type="entry name" value="Pkinase_fungal"/>
    <property type="match status" value="1"/>
</dbReference>
<proteinExistence type="predicted"/>
<dbReference type="EMBL" id="MU128963">
    <property type="protein sequence ID" value="KAF9514249.1"/>
    <property type="molecule type" value="Genomic_DNA"/>
</dbReference>
<dbReference type="OrthoDB" id="2739948at2759"/>
<feature type="domain" description="Fungal-type protein kinase" evidence="1">
    <location>
        <begin position="66"/>
        <end position="145"/>
    </location>
</feature>
<protein>
    <recommendedName>
        <fullName evidence="1">Fungal-type protein kinase domain-containing protein</fullName>
    </recommendedName>
</protein>
<dbReference type="InterPro" id="IPR040976">
    <property type="entry name" value="Pkinase_fungal"/>
</dbReference>
<accession>A0A9P6AYB0</accession>
<name>A0A9P6AYB0_9AGAM</name>
<feature type="non-terminal residue" evidence="2">
    <location>
        <position position="1"/>
    </location>
</feature>
<organism evidence="2 3">
    <name type="scientific">Hydnum rufescens UP504</name>
    <dbReference type="NCBI Taxonomy" id="1448309"/>
    <lineage>
        <taxon>Eukaryota</taxon>
        <taxon>Fungi</taxon>
        <taxon>Dikarya</taxon>
        <taxon>Basidiomycota</taxon>
        <taxon>Agaricomycotina</taxon>
        <taxon>Agaricomycetes</taxon>
        <taxon>Cantharellales</taxon>
        <taxon>Hydnaceae</taxon>
        <taxon>Hydnum</taxon>
    </lineage>
</organism>
<evidence type="ECO:0000313" key="2">
    <source>
        <dbReference type="EMBL" id="KAF9514249.1"/>
    </source>
</evidence>
<dbReference type="Proteomes" id="UP000886523">
    <property type="component" value="Unassembled WGS sequence"/>
</dbReference>
<keyword evidence="3" id="KW-1185">Reference proteome</keyword>
<gene>
    <name evidence="2" type="ORF">BS47DRAFT_1295319</name>
</gene>
<sequence length="174" mass="19595">GGCKTDISLYKLSDSTLGYSSFDRMGSTNFARRDLFIELKSSNPEDGFNDSLPFEACSRSGLSTRGQLAFYAAGQMTTQFRTHLFSGLLCHTRARFIRWDRAGAIVTKSFNYVENPRLLIEFFWNYTRLPSDKRGYDSTVSAATDAALDLGLLPSWPRSPASSYWRFLALKGPR</sequence>
<dbReference type="AlphaFoldDB" id="A0A9P6AYB0"/>
<reference evidence="2" key="1">
    <citation type="journal article" date="2020" name="Nat. Commun.">
        <title>Large-scale genome sequencing of mycorrhizal fungi provides insights into the early evolution of symbiotic traits.</title>
        <authorList>
            <person name="Miyauchi S."/>
            <person name="Kiss E."/>
            <person name="Kuo A."/>
            <person name="Drula E."/>
            <person name="Kohler A."/>
            <person name="Sanchez-Garcia M."/>
            <person name="Morin E."/>
            <person name="Andreopoulos B."/>
            <person name="Barry K.W."/>
            <person name="Bonito G."/>
            <person name="Buee M."/>
            <person name="Carver A."/>
            <person name="Chen C."/>
            <person name="Cichocki N."/>
            <person name="Clum A."/>
            <person name="Culley D."/>
            <person name="Crous P.W."/>
            <person name="Fauchery L."/>
            <person name="Girlanda M."/>
            <person name="Hayes R.D."/>
            <person name="Keri Z."/>
            <person name="LaButti K."/>
            <person name="Lipzen A."/>
            <person name="Lombard V."/>
            <person name="Magnuson J."/>
            <person name="Maillard F."/>
            <person name="Murat C."/>
            <person name="Nolan M."/>
            <person name="Ohm R.A."/>
            <person name="Pangilinan J."/>
            <person name="Pereira M.F."/>
            <person name="Perotto S."/>
            <person name="Peter M."/>
            <person name="Pfister S."/>
            <person name="Riley R."/>
            <person name="Sitrit Y."/>
            <person name="Stielow J.B."/>
            <person name="Szollosi G."/>
            <person name="Zifcakova L."/>
            <person name="Stursova M."/>
            <person name="Spatafora J.W."/>
            <person name="Tedersoo L."/>
            <person name="Vaario L.M."/>
            <person name="Yamada A."/>
            <person name="Yan M."/>
            <person name="Wang P."/>
            <person name="Xu J."/>
            <person name="Bruns T."/>
            <person name="Baldrian P."/>
            <person name="Vilgalys R."/>
            <person name="Dunand C."/>
            <person name="Henrissat B."/>
            <person name="Grigoriev I.V."/>
            <person name="Hibbett D."/>
            <person name="Nagy L.G."/>
            <person name="Martin F.M."/>
        </authorList>
    </citation>
    <scope>NUCLEOTIDE SEQUENCE</scope>
    <source>
        <strain evidence="2">UP504</strain>
    </source>
</reference>
<evidence type="ECO:0000313" key="3">
    <source>
        <dbReference type="Proteomes" id="UP000886523"/>
    </source>
</evidence>